<keyword evidence="3" id="KW-1185">Reference proteome</keyword>
<evidence type="ECO:0000256" key="1">
    <source>
        <dbReference type="SAM" id="Phobius"/>
    </source>
</evidence>
<organism evidence="2 3">
    <name type="scientific">Acetoanaerobium pronyense</name>
    <dbReference type="NCBI Taxonomy" id="1482736"/>
    <lineage>
        <taxon>Bacteria</taxon>
        <taxon>Bacillati</taxon>
        <taxon>Bacillota</taxon>
        <taxon>Clostridia</taxon>
        <taxon>Peptostreptococcales</taxon>
        <taxon>Filifactoraceae</taxon>
        <taxon>Acetoanaerobium</taxon>
    </lineage>
</organism>
<sequence>MEHHKAAFEVNKWLKIVIPIFAIVNIIQILPLVFSFSEAANLLGGNFIVFSVIILTLINVLFLGMLFLGKKIGFYGFLISQISLSILGFSSGIYGFEEGVVRPVVMMVLIYTGVKLR</sequence>
<dbReference type="RefSeq" id="WP_209661366.1">
    <property type="nucleotide sequence ID" value="NZ_JAGGLI010000025.1"/>
</dbReference>
<keyword evidence="1" id="KW-0472">Membrane</keyword>
<keyword evidence="1" id="KW-1133">Transmembrane helix</keyword>
<reference evidence="2 3" key="1">
    <citation type="submission" date="2021-03" db="EMBL/GenBank/DDBJ databases">
        <title>Genomic Encyclopedia of Type Strains, Phase IV (KMG-IV): sequencing the most valuable type-strain genomes for metagenomic binning, comparative biology and taxonomic classification.</title>
        <authorList>
            <person name="Goeker M."/>
        </authorList>
    </citation>
    <scope>NUCLEOTIDE SEQUENCE [LARGE SCALE GENOMIC DNA]</scope>
    <source>
        <strain evidence="2 3">DSM 27512</strain>
    </source>
</reference>
<name>A0ABS4KKK6_9FIRM</name>
<proteinExistence type="predicted"/>
<accession>A0ABS4KKK6</accession>
<gene>
    <name evidence="2" type="ORF">J2Z35_002117</name>
</gene>
<comment type="caution">
    <text evidence="2">The sequence shown here is derived from an EMBL/GenBank/DDBJ whole genome shotgun (WGS) entry which is preliminary data.</text>
</comment>
<evidence type="ECO:0000313" key="2">
    <source>
        <dbReference type="EMBL" id="MBP2028316.1"/>
    </source>
</evidence>
<keyword evidence="1" id="KW-0812">Transmembrane</keyword>
<feature type="transmembrane region" description="Helical" evidence="1">
    <location>
        <begin position="46"/>
        <end position="68"/>
    </location>
</feature>
<dbReference type="Proteomes" id="UP001314903">
    <property type="component" value="Unassembled WGS sequence"/>
</dbReference>
<evidence type="ECO:0000313" key="3">
    <source>
        <dbReference type="Proteomes" id="UP001314903"/>
    </source>
</evidence>
<feature type="transmembrane region" description="Helical" evidence="1">
    <location>
        <begin position="75"/>
        <end position="94"/>
    </location>
</feature>
<feature type="transmembrane region" description="Helical" evidence="1">
    <location>
        <begin position="12"/>
        <end position="34"/>
    </location>
</feature>
<protein>
    <submittedName>
        <fullName evidence="2">Uncharacterized protein</fullName>
    </submittedName>
</protein>
<dbReference type="EMBL" id="JAGGLI010000025">
    <property type="protein sequence ID" value="MBP2028316.1"/>
    <property type="molecule type" value="Genomic_DNA"/>
</dbReference>